<evidence type="ECO:0000256" key="2">
    <source>
        <dbReference type="SAM" id="Phobius"/>
    </source>
</evidence>
<dbReference type="AlphaFoldDB" id="A0A1Q9CDS0"/>
<reference evidence="3 4" key="1">
    <citation type="submission" date="2016-02" db="EMBL/GenBank/DDBJ databases">
        <title>Genome analysis of coral dinoflagellate symbionts highlights evolutionary adaptations to a symbiotic lifestyle.</title>
        <authorList>
            <person name="Aranda M."/>
            <person name="Li Y."/>
            <person name="Liew Y.J."/>
            <person name="Baumgarten S."/>
            <person name="Simakov O."/>
            <person name="Wilson M."/>
            <person name="Piel J."/>
            <person name="Ashoor H."/>
            <person name="Bougouffa S."/>
            <person name="Bajic V.B."/>
            <person name="Ryu T."/>
            <person name="Ravasi T."/>
            <person name="Bayer T."/>
            <person name="Micklem G."/>
            <person name="Kim H."/>
            <person name="Bhak J."/>
            <person name="Lajeunesse T.C."/>
            <person name="Voolstra C.R."/>
        </authorList>
    </citation>
    <scope>NUCLEOTIDE SEQUENCE [LARGE SCALE GENOMIC DNA]</scope>
    <source>
        <strain evidence="3 4">CCMP2467</strain>
    </source>
</reference>
<sequence length="168" mass="18174">MCQLRACKKGGKKTGLGGGGGQAPAEDGGQDHAGHVKMVSHRWKDVCADWVKVRQMTTYTHFVVDTFETALPQYAGLIVRTPGNLVLFVLYIAAAVYALVKLALLAFWIFWTLLCCLCCCGCCCLRRKSSKLSDDTSKKNGKASKAAEKGKAATAPAKETNKSNNKKK</sequence>
<feature type="transmembrane region" description="Helical" evidence="2">
    <location>
        <begin position="83"/>
        <end position="100"/>
    </location>
</feature>
<feature type="region of interest" description="Disordered" evidence="1">
    <location>
        <begin position="1"/>
        <end position="28"/>
    </location>
</feature>
<protein>
    <submittedName>
        <fullName evidence="3">Uncharacterized protein</fullName>
    </submittedName>
</protein>
<keyword evidence="2" id="KW-1133">Transmembrane helix</keyword>
<keyword evidence="4" id="KW-1185">Reference proteome</keyword>
<evidence type="ECO:0000256" key="1">
    <source>
        <dbReference type="SAM" id="MobiDB-lite"/>
    </source>
</evidence>
<keyword evidence="2" id="KW-0812">Transmembrane</keyword>
<gene>
    <name evidence="3" type="ORF">AK812_SmicGene38425</name>
</gene>
<feature type="region of interest" description="Disordered" evidence="1">
    <location>
        <begin position="129"/>
        <end position="168"/>
    </location>
</feature>
<name>A0A1Q9CDS0_SYMMI</name>
<evidence type="ECO:0000313" key="4">
    <source>
        <dbReference type="Proteomes" id="UP000186817"/>
    </source>
</evidence>
<proteinExistence type="predicted"/>
<evidence type="ECO:0000313" key="3">
    <source>
        <dbReference type="EMBL" id="OLP81071.1"/>
    </source>
</evidence>
<comment type="caution">
    <text evidence="3">The sequence shown here is derived from an EMBL/GenBank/DDBJ whole genome shotgun (WGS) entry which is preliminary data.</text>
</comment>
<feature type="transmembrane region" description="Helical" evidence="2">
    <location>
        <begin position="106"/>
        <end position="125"/>
    </location>
</feature>
<organism evidence="3 4">
    <name type="scientific">Symbiodinium microadriaticum</name>
    <name type="common">Dinoflagellate</name>
    <name type="synonym">Zooxanthella microadriatica</name>
    <dbReference type="NCBI Taxonomy" id="2951"/>
    <lineage>
        <taxon>Eukaryota</taxon>
        <taxon>Sar</taxon>
        <taxon>Alveolata</taxon>
        <taxon>Dinophyceae</taxon>
        <taxon>Suessiales</taxon>
        <taxon>Symbiodiniaceae</taxon>
        <taxon>Symbiodinium</taxon>
    </lineage>
</organism>
<keyword evidence="2" id="KW-0472">Membrane</keyword>
<feature type="compositionally biased region" description="Basic residues" evidence="1">
    <location>
        <begin position="1"/>
        <end position="12"/>
    </location>
</feature>
<accession>A0A1Q9CDS0</accession>
<dbReference type="EMBL" id="LSRX01001314">
    <property type="protein sequence ID" value="OLP81071.1"/>
    <property type="molecule type" value="Genomic_DNA"/>
</dbReference>
<dbReference type="Proteomes" id="UP000186817">
    <property type="component" value="Unassembled WGS sequence"/>
</dbReference>
<feature type="compositionally biased region" description="Gly residues" evidence="1">
    <location>
        <begin position="13"/>
        <end position="22"/>
    </location>
</feature>